<protein>
    <submittedName>
        <fullName evidence="1">Uncharacterized protein</fullName>
    </submittedName>
</protein>
<sequence>MMMIYGMFFLSCAHCRISSYSKQKLAACEK</sequence>
<dbReference type="AlphaFoldDB" id="A0A377A238"/>
<reference evidence="1 2" key="1">
    <citation type="submission" date="2018-06" db="EMBL/GenBank/DDBJ databases">
        <authorList>
            <consortium name="Pathogen Informatics"/>
            <person name="Doyle S."/>
        </authorList>
    </citation>
    <scope>NUCLEOTIDE SEQUENCE [LARGE SCALE GENOMIC DNA]</scope>
    <source>
        <strain evidence="1 2">NCTC8179</strain>
    </source>
</reference>
<organism evidence="1 2">
    <name type="scientific">Escherichia coli</name>
    <dbReference type="NCBI Taxonomy" id="562"/>
    <lineage>
        <taxon>Bacteria</taxon>
        <taxon>Pseudomonadati</taxon>
        <taxon>Pseudomonadota</taxon>
        <taxon>Gammaproteobacteria</taxon>
        <taxon>Enterobacterales</taxon>
        <taxon>Enterobacteriaceae</taxon>
        <taxon>Escherichia</taxon>
    </lineage>
</organism>
<gene>
    <name evidence="1" type="ORF">NCTC8179_04219</name>
</gene>
<name>A0A377A238_ECOLX</name>
<accession>A0A377A238</accession>
<dbReference type="EMBL" id="UGEB01000001">
    <property type="protein sequence ID" value="STK93423.1"/>
    <property type="molecule type" value="Genomic_DNA"/>
</dbReference>
<evidence type="ECO:0000313" key="2">
    <source>
        <dbReference type="Proteomes" id="UP000255543"/>
    </source>
</evidence>
<dbReference type="Proteomes" id="UP000255543">
    <property type="component" value="Unassembled WGS sequence"/>
</dbReference>
<proteinExistence type="predicted"/>
<evidence type="ECO:0000313" key="1">
    <source>
        <dbReference type="EMBL" id="STK93423.1"/>
    </source>
</evidence>